<feature type="binding site" evidence="19">
    <location>
        <position position="197"/>
    </location>
    <ligand>
        <name>Mg(2+)</name>
        <dbReference type="ChEBI" id="CHEBI:18420"/>
        <label>1</label>
    </ligand>
</feature>
<keyword evidence="8 17" id="KW-0436">Ligase</keyword>
<keyword evidence="7 17" id="KW-0554">One-carbon metabolism</keyword>
<feature type="binding site" evidence="18">
    <location>
        <position position="348"/>
    </location>
    <ligand>
        <name>ATP</name>
        <dbReference type="ChEBI" id="CHEBI:30616"/>
    </ligand>
</feature>
<dbReference type="STRING" id="1658174.A0A1J9QD70"/>
<dbReference type="PROSITE" id="PS01011">
    <property type="entry name" value="FOLYLPOLYGLU_SYNT_1"/>
    <property type="match status" value="1"/>
</dbReference>
<evidence type="ECO:0000256" key="1">
    <source>
        <dbReference type="ARBA" id="ARBA00004273"/>
    </source>
</evidence>
<reference evidence="20 21" key="1">
    <citation type="submission" date="2015-08" db="EMBL/GenBank/DDBJ databases">
        <title>Emmonsia species relationships and genome sequence.</title>
        <authorList>
            <person name="Cuomo C.A."/>
            <person name="Schwartz I.S."/>
            <person name="Kenyon C."/>
            <person name="De Hoog G.S."/>
            <person name="Govender N.P."/>
            <person name="Botha A."/>
            <person name="Moreno L."/>
            <person name="De Vries M."/>
            <person name="Munoz J.F."/>
            <person name="Stielow J.B."/>
        </authorList>
    </citation>
    <scope>NUCLEOTIDE SEQUENCE [LARGE SCALE GENOMIC DNA]</scope>
    <source>
        <strain evidence="20 21">EI222</strain>
    </source>
</reference>
<comment type="similarity">
    <text evidence="5 17">Belongs to the folylpolyglutamate synthase family.</text>
</comment>
<evidence type="ECO:0000256" key="9">
    <source>
        <dbReference type="ARBA" id="ARBA00022723"/>
    </source>
</evidence>
<keyword evidence="13 19" id="KW-0460">Magnesium</keyword>
<proteinExistence type="inferred from homology"/>
<comment type="subcellular location">
    <subcellularLocation>
        <location evidence="3">Cytoplasm</location>
    </subcellularLocation>
    <subcellularLocation>
        <location evidence="1">Mitochondrion inner membrane</location>
    </subcellularLocation>
    <subcellularLocation>
        <location evidence="2">Mitochondrion matrix</location>
    </subcellularLocation>
</comment>
<name>A0A1J9QD70_9EURO</name>
<dbReference type="SUPFAM" id="SSF53244">
    <property type="entry name" value="MurD-like peptide ligases, peptide-binding domain"/>
    <property type="match status" value="1"/>
</dbReference>
<evidence type="ECO:0000256" key="13">
    <source>
        <dbReference type="ARBA" id="ARBA00022842"/>
    </source>
</evidence>
<dbReference type="NCBIfam" id="TIGR01499">
    <property type="entry name" value="folC"/>
    <property type="match status" value="1"/>
</dbReference>
<dbReference type="InterPro" id="IPR001645">
    <property type="entry name" value="Folylpolyglutamate_synth"/>
</dbReference>
<evidence type="ECO:0000256" key="18">
    <source>
        <dbReference type="PIRSR" id="PIRSR038895-1"/>
    </source>
</evidence>
<keyword evidence="9 19" id="KW-0479">Metal-binding</keyword>
<keyword evidence="21" id="KW-1185">Reference proteome</keyword>
<evidence type="ECO:0000256" key="12">
    <source>
        <dbReference type="ARBA" id="ARBA00022840"/>
    </source>
</evidence>
<evidence type="ECO:0000256" key="5">
    <source>
        <dbReference type="ARBA" id="ARBA00008276"/>
    </source>
</evidence>
<dbReference type="GO" id="GO:0005759">
    <property type="term" value="C:mitochondrial matrix"/>
    <property type="evidence" value="ECO:0007669"/>
    <property type="project" value="UniProtKB-SubCell"/>
</dbReference>
<evidence type="ECO:0000256" key="2">
    <source>
        <dbReference type="ARBA" id="ARBA00004305"/>
    </source>
</evidence>
<evidence type="ECO:0000256" key="17">
    <source>
        <dbReference type="PIRNR" id="PIRNR038895"/>
    </source>
</evidence>
<evidence type="ECO:0000256" key="6">
    <source>
        <dbReference type="ARBA" id="ARBA00022490"/>
    </source>
</evidence>
<dbReference type="VEuPathDB" id="FungiDB:ACJ73_02207"/>
<dbReference type="PANTHER" id="PTHR11136">
    <property type="entry name" value="FOLYLPOLYGLUTAMATE SYNTHASE-RELATED"/>
    <property type="match status" value="1"/>
</dbReference>
<dbReference type="SUPFAM" id="SSF53623">
    <property type="entry name" value="MurD-like peptide ligases, catalytic domain"/>
    <property type="match status" value="1"/>
</dbReference>
<dbReference type="Proteomes" id="UP000242791">
    <property type="component" value="Unassembled WGS sequence"/>
</dbReference>
<keyword evidence="11" id="KW-0999">Mitochondrion inner membrane</keyword>
<organism evidence="20 21">
    <name type="scientific">Blastomyces percursus</name>
    <dbReference type="NCBI Taxonomy" id="1658174"/>
    <lineage>
        <taxon>Eukaryota</taxon>
        <taxon>Fungi</taxon>
        <taxon>Dikarya</taxon>
        <taxon>Ascomycota</taxon>
        <taxon>Pezizomycotina</taxon>
        <taxon>Eurotiomycetes</taxon>
        <taxon>Eurotiomycetidae</taxon>
        <taxon>Onygenales</taxon>
        <taxon>Ajellomycetaceae</taxon>
        <taxon>Blastomyces</taxon>
    </lineage>
</organism>
<dbReference type="OrthoDB" id="5212574at2759"/>
<dbReference type="EMBL" id="LGTZ01000228">
    <property type="protein sequence ID" value="OJD26416.1"/>
    <property type="molecule type" value="Genomic_DNA"/>
</dbReference>
<comment type="function">
    <text evidence="17">Catalyzes conversion of folates to polyglutamate derivatives allowing concentration of folate compounds in the cell and the intracellular retention of these cofactors, which are important substrates for most of the folate-dependent enzymes that are involved in one-carbon transfer reactions involved in purine, pyrimidine and amino acid synthesis.</text>
</comment>
<dbReference type="AlphaFoldDB" id="A0A1J9QD70"/>
<feature type="binding site" evidence="18">
    <location>
        <position position="334"/>
    </location>
    <ligand>
        <name>ATP</name>
        <dbReference type="ChEBI" id="CHEBI:30616"/>
    </ligand>
</feature>
<dbReference type="EC" id="6.3.2.17" evidence="17"/>
<sequence length="498" mass="56056">MSFGTPSCPRFLQPKKSQDTAQRWKETTRFESHNVPYTQHTNLIQGAIHRLNTRRAIAKPNLDDMRGSDDMLEWLKLLGHSTGNLSHLNVIHIAGTKGKGSTCAFIASLLKAHGDHTGYPQKIGLYTSPHIRDIRERIRINGEPISKDLFTIRFFEVWDKLPSKATKKLDIPRYLQLLALLSFHVFIKEKVDVAVYEAHLGGEFDATNIIKMPTVTAITSIAMDHVNLLGPTIERIAWHKGGIFKSGSVALSSPQERTVAEVLQQRADDKGVQLEIVGLDSTIPVNTLQPEPQRLNCSLALAAVRTWLARKAPGSGITNHSIANGIEQFSWPGRYQQIIDGHYQWFLDGAHNELSLRLVVEWFAKAASDYQSGTTPTRILIFSHFSTRNSTHLLRTLATSLRDKNIRMQNVIFSSYDERQDGRTRIDRNLGNRFSPELQKSYADFWEGFDRTASISCERTIEEALHRARKIGDENNGMQALLTGSLHLISGALYLLES</sequence>
<dbReference type="UniPathway" id="UPA00850"/>
<comment type="cofactor">
    <cofactor evidence="17">
        <name>a monovalent cation</name>
        <dbReference type="ChEBI" id="CHEBI:60242"/>
    </cofactor>
    <text evidence="17">A monovalent cation.</text>
</comment>
<dbReference type="InterPro" id="IPR036565">
    <property type="entry name" value="Mur-like_cat_sf"/>
</dbReference>
<dbReference type="GO" id="GO:0006730">
    <property type="term" value="P:one-carbon metabolic process"/>
    <property type="evidence" value="ECO:0007669"/>
    <property type="project" value="UniProtKB-KW"/>
</dbReference>
<evidence type="ECO:0000256" key="7">
    <source>
        <dbReference type="ARBA" id="ARBA00022563"/>
    </source>
</evidence>
<dbReference type="InterPro" id="IPR023600">
    <property type="entry name" value="Folylpolyglutamate_synth_euk"/>
</dbReference>
<dbReference type="GO" id="GO:0005524">
    <property type="term" value="F:ATP binding"/>
    <property type="evidence" value="ECO:0007669"/>
    <property type="project" value="UniProtKB-KW"/>
</dbReference>
<accession>A0A1J9QD70</accession>
<dbReference type="PIRSF" id="PIRSF038895">
    <property type="entry name" value="FPGS"/>
    <property type="match status" value="1"/>
</dbReference>
<keyword evidence="12 18" id="KW-0067">ATP-binding</keyword>
<evidence type="ECO:0000313" key="21">
    <source>
        <dbReference type="Proteomes" id="UP000242791"/>
    </source>
</evidence>
<keyword evidence="14" id="KW-0496">Mitochondrion</keyword>
<evidence type="ECO:0000256" key="10">
    <source>
        <dbReference type="ARBA" id="ARBA00022741"/>
    </source>
</evidence>
<evidence type="ECO:0000256" key="8">
    <source>
        <dbReference type="ARBA" id="ARBA00022598"/>
    </source>
</evidence>
<keyword evidence="10 18" id="KW-0547">Nucleotide-binding</keyword>
<comment type="pathway">
    <text evidence="4 17">Cofactor biosynthesis; tetrahydrofolylpolyglutamate biosynthesis.</text>
</comment>
<dbReference type="GO" id="GO:0005743">
    <property type="term" value="C:mitochondrial inner membrane"/>
    <property type="evidence" value="ECO:0007669"/>
    <property type="project" value="UniProtKB-SubCell"/>
</dbReference>
<keyword evidence="15" id="KW-0472">Membrane</keyword>
<evidence type="ECO:0000256" key="11">
    <source>
        <dbReference type="ARBA" id="ARBA00022792"/>
    </source>
</evidence>
<feature type="binding site" evidence="19">
    <location>
        <position position="225"/>
    </location>
    <ligand>
        <name>Mg(2+)</name>
        <dbReference type="ChEBI" id="CHEBI:18420"/>
        <label>1</label>
    </ligand>
</feature>
<evidence type="ECO:0000256" key="14">
    <source>
        <dbReference type="ARBA" id="ARBA00023128"/>
    </source>
</evidence>
<dbReference type="GO" id="GO:0005829">
    <property type="term" value="C:cytosol"/>
    <property type="evidence" value="ECO:0007669"/>
    <property type="project" value="TreeGrafter"/>
</dbReference>
<feature type="binding site" evidence="19">
    <location>
        <position position="128"/>
    </location>
    <ligand>
        <name>Mg(2+)</name>
        <dbReference type="ChEBI" id="CHEBI:18420"/>
        <label>1</label>
    </ligand>
</feature>
<evidence type="ECO:0000256" key="19">
    <source>
        <dbReference type="PIRSR" id="PIRSR038895-2"/>
    </source>
</evidence>
<dbReference type="GO" id="GO:0046872">
    <property type="term" value="F:metal ion binding"/>
    <property type="evidence" value="ECO:0007669"/>
    <property type="project" value="UniProtKB-KW"/>
</dbReference>
<dbReference type="InterPro" id="IPR036615">
    <property type="entry name" value="Mur_ligase_C_dom_sf"/>
</dbReference>
<evidence type="ECO:0000256" key="4">
    <source>
        <dbReference type="ARBA" id="ARBA00005150"/>
    </source>
</evidence>
<evidence type="ECO:0000256" key="15">
    <source>
        <dbReference type="ARBA" id="ARBA00023136"/>
    </source>
</evidence>
<dbReference type="Gene3D" id="3.90.190.20">
    <property type="entry name" value="Mur ligase, C-terminal domain"/>
    <property type="match status" value="1"/>
</dbReference>
<dbReference type="Gene3D" id="3.40.1190.10">
    <property type="entry name" value="Mur-like, catalytic domain"/>
    <property type="match status" value="1"/>
</dbReference>
<evidence type="ECO:0000256" key="16">
    <source>
        <dbReference type="ARBA" id="ARBA00047493"/>
    </source>
</evidence>
<protein>
    <recommendedName>
        <fullName evidence="17">Folylpolyglutamate synthase</fullName>
        <ecNumber evidence="17">6.3.2.17</ecNumber>
    </recommendedName>
    <alternativeName>
        <fullName evidence="17">Folylpoly-gamma-glutamate synthetase</fullName>
    </alternativeName>
    <alternativeName>
        <fullName evidence="17">Tetrahydrofolylpolyglutamate synthase</fullName>
    </alternativeName>
</protein>
<dbReference type="GO" id="GO:0004326">
    <property type="term" value="F:tetrahydrofolylpolyglutamate synthase activity"/>
    <property type="evidence" value="ECO:0007669"/>
    <property type="project" value="UniProtKB-EC"/>
</dbReference>
<dbReference type="PANTHER" id="PTHR11136:SF5">
    <property type="entry name" value="FOLYLPOLYGLUTAMATE SYNTHASE, MITOCHONDRIAL"/>
    <property type="match status" value="1"/>
</dbReference>
<gene>
    <name evidence="20" type="ORF">ACJ73_02207</name>
</gene>
<comment type="caution">
    <text evidence="20">The sequence shown here is derived from an EMBL/GenBank/DDBJ whole genome shotgun (WGS) entry which is preliminary data.</text>
</comment>
<keyword evidence="6" id="KW-0963">Cytoplasm</keyword>
<evidence type="ECO:0000256" key="3">
    <source>
        <dbReference type="ARBA" id="ARBA00004496"/>
    </source>
</evidence>
<dbReference type="InterPro" id="IPR018109">
    <property type="entry name" value="Folylpolyglutamate_synth_CS"/>
</dbReference>
<evidence type="ECO:0000313" key="20">
    <source>
        <dbReference type="EMBL" id="OJD26416.1"/>
    </source>
</evidence>
<comment type="catalytic activity">
    <reaction evidence="16 17">
        <text>(6S)-5,6,7,8-tetrahydrofolyl-(gamma-L-Glu)(n) + L-glutamate + ATP = (6S)-5,6,7,8-tetrahydrofolyl-(gamma-L-Glu)(n+1) + ADP + phosphate + H(+)</text>
        <dbReference type="Rhea" id="RHEA:10580"/>
        <dbReference type="Rhea" id="RHEA-COMP:14738"/>
        <dbReference type="Rhea" id="RHEA-COMP:14740"/>
        <dbReference type="ChEBI" id="CHEBI:15378"/>
        <dbReference type="ChEBI" id="CHEBI:29985"/>
        <dbReference type="ChEBI" id="CHEBI:30616"/>
        <dbReference type="ChEBI" id="CHEBI:43474"/>
        <dbReference type="ChEBI" id="CHEBI:141005"/>
        <dbReference type="ChEBI" id="CHEBI:456216"/>
        <dbReference type="EC" id="6.3.2.17"/>
    </reaction>
</comment>